<dbReference type="InterPro" id="IPR030386">
    <property type="entry name" value="G_GB1_RHD3_dom"/>
</dbReference>
<dbReference type="PANTHER" id="PTHR45923">
    <property type="entry name" value="PROTEIN SEY1"/>
    <property type="match status" value="1"/>
</dbReference>
<evidence type="ECO:0000256" key="5">
    <source>
        <dbReference type="ARBA" id="ARBA00023136"/>
    </source>
</evidence>
<dbReference type="PANTHER" id="PTHR45923:SF2">
    <property type="entry name" value="PROTEIN SEY1"/>
    <property type="match status" value="1"/>
</dbReference>
<feature type="region of interest" description="Disordered" evidence="7">
    <location>
        <begin position="1"/>
        <end position="68"/>
    </location>
</feature>
<comment type="similarity">
    <text evidence="6">Belongs to the TRAFAC class dynamin-like GTPase superfamily. GB1/RHD3 GTPase family.</text>
</comment>
<keyword evidence="1" id="KW-0547">Nucleotide-binding</keyword>
<dbReference type="OrthoDB" id="1597724at2759"/>
<dbReference type="SUPFAM" id="SSF52540">
    <property type="entry name" value="P-loop containing nucleoside triphosphate hydrolases"/>
    <property type="match status" value="1"/>
</dbReference>
<organism evidence="9 10">
    <name type="scientific">Blyttiomyces helicus</name>
    <dbReference type="NCBI Taxonomy" id="388810"/>
    <lineage>
        <taxon>Eukaryota</taxon>
        <taxon>Fungi</taxon>
        <taxon>Fungi incertae sedis</taxon>
        <taxon>Chytridiomycota</taxon>
        <taxon>Chytridiomycota incertae sedis</taxon>
        <taxon>Chytridiomycetes</taxon>
        <taxon>Chytridiomycetes incertae sedis</taxon>
        <taxon>Blyttiomyces</taxon>
    </lineage>
</organism>
<feature type="compositionally biased region" description="Polar residues" evidence="7">
    <location>
        <begin position="19"/>
        <end position="33"/>
    </location>
</feature>
<sequence>MPKSIFDFSGAPPPADFFQSPSGPLSSRVQESVGQAVVPPNDRTVDKVQDQGAPTSSNLSEAATGATANEERVEWMVVQPEDLKLQVIDEDQNFSTKLLEAISTLLNRLFGTNFDVMPEGEGPKRTTEGIWLSKAKDTNVLVMDVEGTDGHERGDDVGFQRKSAIVSLAIVEVVIVNLPENMVGLHAAANMPLLQTVLEVNLKLFHEGR</sequence>
<accession>A0A4P9W8T0</accession>
<evidence type="ECO:0000256" key="4">
    <source>
        <dbReference type="ARBA" id="ARBA00023134"/>
    </source>
</evidence>
<reference evidence="10" key="1">
    <citation type="journal article" date="2018" name="Nat. Microbiol.">
        <title>Leveraging single-cell genomics to expand the fungal tree of life.</title>
        <authorList>
            <person name="Ahrendt S.R."/>
            <person name="Quandt C.A."/>
            <person name="Ciobanu D."/>
            <person name="Clum A."/>
            <person name="Salamov A."/>
            <person name="Andreopoulos B."/>
            <person name="Cheng J.F."/>
            <person name="Woyke T."/>
            <person name="Pelin A."/>
            <person name="Henrissat B."/>
            <person name="Reynolds N.K."/>
            <person name="Benny G.L."/>
            <person name="Smith M.E."/>
            <person name="James T.Y."/>
            <person name="Grigoriev I.V."/>
        </authorList>
    </citation>
    <scope>NUCLEOTIDE SEQUENCE [LARGE SCALE GENOMIC DNA]</scope>
</reference>
<dbReference type="AlphaFoldDB" id="A0A4P9W8T0"/>
<feature type="domain" description="GB1/RHD3-type G" evidence="8">
    <location>
        <begin position="103"/>
        <end position="209"/>
    </location>
</feature>
<dbReference type="Proteomes" id="UP000269721">
    <property type="component" value="Unassembled WGS sequence"/>
</dbReference>
<protein>
    <submittedName>
        <fullName evidence="9">Root hair defective 3 GTP-binding protein-domain-containing protein</fullName>
    </submittedName>
</protein>
<dbReference type="GO" id="GO:0005783">
    <property type="term" value="C:endoplasmic reticulum"/>
    <property type="evidence" value="ECO:0007669"/>
    <property type="project" value="TreeGrafter"/>
</dbReference>
<evidence type="ECO:0000256" key="3">
    <source>
        <dbReference type="ARBA" id="ARBA00022824"/>
    </source>
</evidence>
<keyword evidence="10" id="KW-1185">Reference proteome</keyword>
<evidence type="ECO:0000313" key="10">
    <source>
        <dbReference type="Proteomes" id="UP000269721"/>
    </source>
</evidence>
<evidence type="ECO:0000256" key="7">
    <source>
        <dbReference type="SAM" id="MobiDB-lite"/>
    </source>
</evidence>
<keyword evidence="5" id="KW-0472">Membrane</keyword>
<dbReference type="InterPro" id="IPR008803">
    <property type="entry name" value="RHD3/Sey1"/>
</dbReference>
<feature type="compositionally biased region" description="Polar residues" evidence="7">
    <location>
        <begin position="52"/>
        <end position="61"/>
    </location>
</feature>
<dbReference type="Pfam" id="PF05879">
    <property type="entry name" value="RHD3_GTPase"/>
    <property type="match status" value="1"/>
</dbReference>
<keyword evidence="2" id="KW-0378">Hydrolase</keyword>
<evidence type="ECO:0000313" key="9">
    <source>
        <dbReference type="EMBL" id="RKO88542.1"/>
    </source>
</evidence>
<keyword evidence="3" id="KW-0256">Endoplasmic reticulum</keyword>
<gene>
    <name evidence="9" type="ORF">BDK51DRAFT_32688</name>
</gene>
<dbReference type="EMBL" id="KZ996649">
    <property type="protein sequence ID" value="RKO88542.1"/>
    <property type="molecule type" value="Genomic_DNA"/>
</dbReference>
<keyword evidence="4" id="KW-0342">GTP-binding</keyword>
<dbReference type="Gene3D" id="3.40.50.300">
    <property type="entry name" value="P-loop containing nucleotide triphosphate hydrolases"/>
    <property type="match status" value="1"/>
</dbReference>
<dbReference type="GO" id="GO:0016320">
    <property type="term" value="P:endoplasmic reticulum membrane fusion"/>
    <property type="evidence" value="ECO:0007669"/>
    <property type="project" value="TreeGrafter"/>
</dbReference>
<proteinExistence type="inferred from homology"/>
<dbReference type="PROSITE" id="PS51715">
    <property type="entry name" value="G_GB1_RHD3"/>
    <property type="match status" value="1"/>
</dbReference>
<evidence type="ECO:0000256" key="6">
    <source>
        <dbReference type="PROSITE-ProRule" id="PRU01052"/>
    </source>
</evidence>
<evidence type="ECO:0000256" key="2">
    <source>
        <dbReference type="ARBA" id="ARBA00022801"/>
    </source>
</evidence>
<dbReference type="GO" id="GO:0003924">
    <property type="term" value="F:GTPase activity"/>
    <property type="evidence" value="ECO:0007669"/>
    <property type="project" value="TreeGrafter"/>
</dbReference>
<evidence type="ECO:0000259" key="8">
    <source>
        <dbReference type="PROSITE" id="PS51715"/>
    </source>
</evidence>
<name>A0A4P9W8T0_9FUNG</name>
<evidence type="ECO:0000256" key="1">
    <source>
        <dbReference type="ARBA" id="ARBA00022741"/>
    </source>
</evidence>
<dbReference type="InterPro" id="IPR027417">
    <property type="entry name" value="P-loop_NTPase"/>
</dbReference>
<dbReference type="GO" id="GO:0005525">
    <property type="term" value="F:GTP binding"/>
    <property type="evidence" value="ECO:0007669"/>
    <property type="project" value="UniProtKB-KW"/>
</dbReference>